<dbReference type="PANTHER" id="PTHR43289">
    <property type="entry name" value="MITOGEN-ACTIVATED PROTEIN KINASE KINASE KINASE 20-RELATED"/>
    <property type="match status" value="1"/>
</dbReference>
<dbReference type="SMART" id="SM00564">
    <property type="entry name" value="PQQ"/>
    <property type="match status" value="5"/>
</dbReference>
<dbReference type="InterPro" id="IPR008271">
    <property type="entry name" value="Ser/Thr_kinase_AS"/>
</dbReference>
<name>A0ABU3LS13_9ACTN</name>
<evidence type="ECO:0000256" key="2">
    <source>
        <dbReference type="ARBA" id="ARBA00022741"/>
    </source>
</evidence>
<feature type="binding site" evidence="5">
    <location>
        <position position="43"/>
    </location>
    <ligand>
        <name>ATP</name>
        <dbReference type="ChEBI" id="CHEBI:30616"/>
    </ligand>
</feature>
<protein>
    <submittedName>
        <fullName evidence="8">Serine/threonine-protein kinase</fullName>
        <ecNumber evidence="8">2.7.11.1</ecNumber>
    </submittedName>
</protein>
<dbReference type="PROSITE" id="PS50011">
    <property type="entry name" value="PROTEIN_KINASE_DOM"/>
    <property type="match status" value="1"/>
</dbReference>
<feature type="domain" description="Protein kinase" evidence="7">
    <location>
        <begin position="15"/>
        <end position="269"/>
    </location>
</feature>
<evidence type="ECO:0000256" key="5">
    <source>
        <dbReference type="PROSITE-ProRule" id="PRU10141"/>
    </source>
</evidence>
<dbReference type="SUPFAM" id="SSF56112">
    <property type="entry name" value="Protein kinase-like (PK-like)"/>
    <property type="match status" value="1"/>
</dbReference>
<comment type="caution">
    <text evidence="8">The sequence shown here is derived from an EMBL/GenBank/DDBJ whole genome shotgun (WGS) entry which is preliminary data.</text>
</comment>
<reference evidence="9" key="1">
    <citation type="submission" date="2023-07" db="EMBL/GenBank/DDBJ databases">
        <title>Draft genome sequence of the endophytic actinobacterium Streptomyces justiciae WPN32, a potential antibiotic producer.</title>
        <authorList>
            <person name="Yasawong M."/>
            <person name="Pana W."/>
            <person name="Ganta P."/>
            <person name="Santapan N."/>
            <person name="Songngamsuk T."/>
            <person name="Phatcharaharikarn M."/>
            <person name="Kerdtoob S."/>
            <person name="Nantapong N."/>
        </authorList>
    </citation>
    <scope>NUCLEOTIDE SEQUENCE [LARGE SCALE GENOMIC DNA]</scope>
    <source>
        <strain evidence="9">WPN32</strain>
    </source>
</reference>
<accession>A0ABU3LS13</accession>
<keyword evidence="4 5" id="KW-0067">ATP-binding</keyword>
<evidence type="ECO:0000259" key="7">
    <source>
        <dbReference type="PROSITE" id="PS50011"/>
    </source>
</evidence>
<dbReference type="PROSITE" id="PS00108">
    <property type="entry name" value="PROTEIN_KINASE_ST"/>
    <property type="match status" value="1"/>
</dbReference>
<gene>
    <name evidence="8" type="ORF">RQC66_11770</name>
</gene>
<evidence type="ECO:0000256" key="4">
    <source>
        <dbReference type="ARBA" id="ARBA00022840"/>
    </source>
</evidence>
<dbReference type="InterPro" id="IPR011009">
    <property type="entry name" value="Kinase-like_dom_sf"/>
</dbReference>
<keyword evidence="9" id="KW-1185">Reference proteome</keyword>
<dbReference type="Gene3D" id="3.30.200.20">
    <property type="entry name" value="Phosphorylase Kinase, domain 1"/>
    <property type="match status" value="1"/>
</dbReference>
<proteinExistence type="predicted"/>
<dbReference type="Pfam" id="PF13360">
    <property type="entry name" value="PQQ_2"/>
    <property type="match status" value="1"/>
</dbReference>
<dbReference type="GO" id="GO:0004674">
    <property type="term" value="F:protein serine/threonine kinase activity"/>
    <property type="evidence" value="ECO:0007669"/>
    <property type="project" value="UniProtKB-EC"/>
</dbReference>
<feature type="compositionally biased region" description="Low complexity" evidence="6">
    <location>
        <begin position="363"/>
        <end position="372"/>
    </location>
</feature>
<evidence type="ECO:0000313" key="9">
    <source>
        <dbReference type="Proteomes" id="UP001257948"/>
    </source>
</evidence>
<dbReference type="Pfam" id="PF00069">
    <property type="entry name" value="Pkinase"/>
    <property type="match status" value="1"/>
</dbReference>
<dbReference type="InterPro" id="IPR011047">
    <property type="entry name" value="Quinoprotein_ADH-like_sf"/>
</dbReference>
<evidence type="ECO:0000313" key="8">
    <source>
        <dbReference type="EMBL" id="MDT7841413.1"/>
    </source>
</evidence>
<dbReference type="Gene3D" id="2.130.10.10">
    <property type="entry name" value="YVTN repeat-like/Quinoprotein amine dehydrogenase"/>
    <property type="match status" value="2"/>
</dbReference>
<dbReference type="Gene3D" id="1.10.510.10">
    <property type="entry name" value="Transferase(Phosphotransferase) domain 1"/>
    <property type="match status" value="1"/>
</dbReference>
<keyword evidence="3 8" id="KW-0418">Kinase</keyword>
<evidence type="ECO:0000256" key="3">
    <source>
        <dbReference type="ARBA" id="ARBA00022777"/>
    </source>
</evidence>
<keyword evidence="1 8" id="KW-0808">Transferase</keyword>
<dbReference type="PANTHER" id="PTHR43289:SF34">
    <property type="entry name" value="SERINE_THREONINE-PROTEIN KINASE YBDM-RELATED"/>
    <property type="match status" value="1"/>
</dbReference>
<dbReference type="Proteomes" id="UP001257948">
    <property type="component" value="Unassembled WGS sequence"/>
</dbReference>
<dbReference type="InterPro" id="IPR015943">
    <property type="entry name" value="WD40/YVTN_repeat-like_dom_sf"/>
</dbReference>
<dbReference type="InterPro" id="IPR018391">
    <property type="entry name" value="PQQ_b-propeller_rpt"/>
</dbReference>
<feature type="region of interest" description="Disordered" evidence="6">
    <location>
        <begin position="350"/>
        <end position="378"/>
    </location>
</feature>
<dbReference type="CDD" id="cd14014">
    <property type="entry name" value="STKc_PknB_like"/>
    <property type="match status" value="1"/>
</dbReference>
<dbReference type="InterPro" id="IPR000719">
    <property type="entry name" value="Prot_kinase_dom"/>
</dbReference>
<evidence type="ECO:0000256" key="6">
    <source>
        <dbReference type="SAM" id="MobiDB-lite"/>
    </source>
</evidence>
<dbReference type="InterPro" id="IPR017441">
    <property type="entry name" value="Protein_kinase_ATP_BS"/>
</dbReference>
<dbReference type="SMART" id="SM00220">
    <property type="entry name" value="S_TKc"/>
    <property type="match status" value="1"/>
</dbReference>
<dbReference type="PROSITE" id="PS00107">
    <property type="entry name" value="PROTEIN_KINASE_ATP"/>
    <property type="match status" value="1"/>
</dbReference>
<sequence>MQALRGTDPRHIGPYRVLGRLGAGGMGEVYLAEAPGGPRLAVKVVRAEYAEDRTFRARFRQEVGAARSVGGSGSYVARVVDADTEGERPWMATEFIDGPNLRDAVLEHGALPVEPVWVLAAALGEALGAIHAHGLVHRDLKPSNILLAADGPRVIDFGVVRALEATALTRTGTVVGSAGYLSPEQIRTHGRVGPSSDVFSLGAVLAYAAAGRDPFGEGQDAVNLMRVVARDFDLSEVPEAVRPLVEACLREDPAERPTPAEVVEATGYAARSLPGRLRPGWFTAAEPVRGTERWLPERGAGECDSRVEYVAPLTLPDGPAPRTPSRRRLLQGLAAGALVAGAGTGGWLWLRDGGSRGGGTQSGPGAATSTRSTPPPPRPAVVEWAYGTSEIAEDGGPCVGLSPDGRLVCFGGVDGRLHAVTWDGRARWYPDLGDPPLGGGVVGTPVVTRDGAYCLHEFGSRFFALDLKGRVRWKRVFDKDRYGALPVATDFLVILTTSPSADQAAMRAYRPDGSLAWSTRLPDQAADPPVVADSMVYINTSRKLTALAAGDGTRLWTREFDNDFPGRPALVGETLVVPAAQAVYGLSRTGEILWQRANTDLDDPETFVAFGDLAIATCPGRLVAVDPRDGSTAWTVRGPGDLERYSDPTVHDSLAYVFLGHSTLYVVDGSGAQTRRLTFPDDSVMAEYRPVIGPHPRQGLHMYVATSNGIAAVSLTG</sequence>
<dbReference type="SUPFAM" id="SSF50998">
    <property type="entry name" value="Quinoprotein alcohol dehydrogenase-like"/>
    <property type="match status" value="2"/>
</dbReference>
<evidence type="ECO:0000256" key="1">
    <source>
        <dbReference type="ARBA" id="ARBA00022679"/>
    </source>
</evidence>
<organism evidence="8 9">
    <name type="scientific">Streptomyces justiciae</name>
    <dbReference type="NCBI Taxonomy" id="2780140"/>
    <lineage>
        <taxon>Bacteria</taxon>
        <taxon>Bacillati</taxon>
        <taxon>Actinomycetota</taxon>
        <taxon>Actinomycetes</taxon>
        <taxon>Kitasatosporales</taxon>
        <taxon>Streptomycetaceae</taxon>
        <taxon>Streptomyces</taxon>
    </lineage>
</organism>
<dbReference type="InterPro" id="IPR002372">
    <property type="entry name" value="PQQ_rpt_dom"/>
</dbReference>
<dbReference type="EMBL" id="JAVTLL010000007">
    <property type="protein sequence ID" value="MDT7841413.1"/>
    <property type="molecule type" value="Genomic_DNA"/>
</dbReference>
<keyword evidence="2 5" id="KW-0547">Nucleotide-binding</keyword>
<dbReference type="EC" id="2.7.11.1" evidence="8"/>
<dbReference type="RefSeq" id="WP_314200402.1">
    <property type="nucleotide sequence ID" value="NZ_JAVTLL010000007.1"/>
</dbReference>